<accession>A0A428KC14</accession>
<evidence type="ECO:0000313" key="1">
    <source>
        <dbReference type="EMBL" id="RSK43882.1"/>
    </source>
</evidence>
<protein>
    <submittedName>
        <fullName evidence="1">Uncharacterized protein</fullName>
    </submittedName>
</protein>
<dbReference type="AlphaFoldDB" id="A0A428KC14"/>
<dbReference type="Proteomes" id="UP000273500">
    <property type="component" value="Unassembled WGS sequence"/>
</dbReference>
<sequence>MNIRKLFLSAGILLSIAKSSVAQELQKSFAGSLVILHSGDTLRGPLTYLPRQDIIILTMLDQTRRTFSPMALRAFVVNGEISPEMLRLIEASAPTAVHIEAGKVPVIDPRSSLLPSLLHHDKNRVFISHRWPASQMQRYRSKAGFFEVLVSGNAMLLQRQVDAVPAQPLRTIYRRPTTEFVKTNLNSNVPTTTTDTFVRLAGGATGRELKSRLYVSMPNGELHFLQNPRKDLLNCFPLYKREVLSFAHQHHIIWSAPQDIAQVIGYINALAVHANG</sequence>
<dbReference type="EMBL" id="RWIT01000021">
    <property type="protein sequence ID" value="RSK43882.1"/>
    <property type="molecule type" value="Genomic_DNA"/>
</dbReference>
<organism evidence="1 2">
    <name type="scientific">Hymenobacter rigui</name>
    <dbReference type="NCBI Taxonomy" id="334424"/>
    <lineage>
        <taxon>Bacteria</taxon>
        <taxon>Pseudomonadati</taxon>
        <taxon>Bacteroidota</taxon>
        <taxon>Cytophagia</taxon>
        <taxon>Cytophagales</taxon>
        <taxon>Hymenobacteraceae</taxon>
        <taxon>Hymenobacter</taxon>
    </lineage>
</organism>
<evidence type="ECO:0000313" key="2">
    <source>
        <dbReference type="Proteomes" id="UP000273500"/>
    </source>
</evidence>
<reference evidence="1 2" key="1">
    <citation type="submission" date="2018-12" db="EMBL/GenBank/DDBJ databases">
        <authorList>
            <person name="Feng G."/>
            <person name="Zhu H."/>
        </authorList>
    </citation>
    <scope>NUCLEOTIDE SEQUENCE [LARGE SCALE GENOMIC DNA]</scope>
    <source>
        <strain evidence="1 2">KCTC 12533</strain>
    </source>
</reference>
<comment type="caution">
    <text evidence="1">The sequence shown here is derived from an EMBL/GenBank/DDBJ whole genome shotgun (WGS) entry which is preliminary data.</text>
</comment>
<name>A0A428KC14_9BACT</name>
<proteinExistence type="predicted"/>
<keyword evidence="2" id="KW-1185">Reference proteome</keyword>
<dbReference type="RefSeq" id="WP_125424297.1">
    <property type="nucleotide sequence ID" value="NZ_RWIT01000021.1"/>
</dbReference>
<gene>
    <name evidence="1" type="ORF">EI291_21265</name>
</gene>